<evidence type="ECO:0000313" key="2">
    <source>
        <dbReference type="Proteomes" id="UP000249605"/>
    </source>
</evidence>
<dbReference type="Proteomes" id="UP000249605">
    <property type="component" value="Plasmid unnamed1"/>
</dbReference>
<protein>
    <submittedName>
        <fullName evidence="1">Uncharacterized protein</fullName>
    </submittedName>
</protein>
<dbReference type="KEGG" id="azm:DM194_14720"/>
<organism evidence="1 2">
    <name type="scientific">Azospirillum ramasamyi</name>
    <dbReference type="NCBI Taxonomy" id="682998"/>
    <lineage>
        <taxon>Bacteria</taxon>
        <taxon>Pseudomonadati</taxon>
        <taxon>Pseudomonadota</taxon>
        <taxon>Alphaproteobacteria</taxon>
        <taxon>Rhodospirillales</taxon>
        <taxon>Azospirillaceae</taxon>
        <taxon>Azospirillum</taxon>
    </lineage>
</organism>
<dbReference type="RefSeq" id="WP_111068323.1">
    <property type="nucleotide sequence ID" value="NZ_CP029830.1"/>
</dbReference>
<geneLocation type="plasmid" evidence="1 2">
    <name>unnamed1</name>
</geneLocation>
<dbReference type="EMBL" id="CP029830">
    <property type="protein sequence ID" value="AWU95557.1"/>
    <property type="molecule type" value="Genomic_DNA"/>
</dbReference>
<dbReference type="AlphaFoldDB" id="A0A2U9S9A7"/>
<keyword evidence="2" id="KW-1185">Reference proteome</keyword>
<accession>A0A2U9S9A7</accession>
<name>A0A2U9S9A7_9PROT</name>
<proteinExistence type="predicted"/>
<reference evidence="1 2" key="1">
    <citation type="submission" date="2018-06" db="EMBL/GenBank/DDBJ databases">
        <title>Complete genome sequencing of Azospirillum sp. M2T2B2.</title>
        <authorList>
            <person name="Heo J."/>
            <person name="Kim S.-J."/>
            <person name="Kwon S.-W."/>
            <person name="Anandham R."/>
        </authorList>
    </citation>
    <scope>NUCLEOTIDE SEQUENCE [LARGE SCALE GENOMIC DNA]</scope>
    <source>
        <strain evidence="1 2">M2T2B2</strain>
        <plasmid evidence="1 2">unnamed1</plasmid>
    </source>
</reference>
<dbReference type="OrthoDB" id="7838326at2"/>
<keyword evidence="1" id="KW-0614">Plasmid</keyword>
<gene>
    <name evidence="1" type="ORF">DM194_14720</name>
</gene>
<evidence type="ECO:0000313" key="1">
    <source>
        <dbReference type="EMBL" id="AWU95557.1"/>
    </source>
</evidence>
<sequence>MKTICHSRPRVFEKDIDAILASRFQADLSFAHAFVSNVALQTGKMKQLLQFDAITVERQAQHAGATGTIDLLLHLWFAGRECGRILLENKIDSGFTPDQPERYATSAAAMSMVSRPALAVLCAPAGYLGRSRLTEPFHARVSYEAVAEWLIDGDRSTILDAISRFQMPYEPDPVPEVTGFFEGYRELARRHTPELIVKPCPNAGNGRPSGSHTIYFDVGRTLPSYDFLPALRFSHQCQDKAAPSASVKIMIAGWGTHEKTLRRQAADTLGNTSIYIRAAKKSLGLVIDTPRLDNRQSVSQQAEKVLTGLRAAATLRAWMFENHATLRHWRDATTG</sequence>